<dbReference type="Proteomes" id="UP000037109">
    <property type="component" value="Unassembled WGS sequence"/>
</dbReference>
<organism evidence="1 2">
    <name type="scientific">Sporosarcina globispora</name>
    <name type="common">Bacillus globisporus</name>
    <dbReference type="NCBI Taxonomy" id="1459"/>
    <lineage>
        <taxon>Bacteria</taxon>
        <taxon>Bacillati</taxon>
        <taxon>Bacillota</taxon>
        <taxon>Bacilli</taxon>
        <taxon>Bacillales</taxon>
        <taxon>Caryophanaceae</taxon>
        <taxon>Sporosarcina</taxon>
    </lineage>
</organism>
<name>A0A0M0GCT0_SPOGL</name>
<dbReference type="AlphaFoldDB" id="A0A0M0GCT0"/>
<evidence type="ECO:0008006" key="3">
    <source>
        <dbReference type="Google" id="ProtNLM"/>
    </source>
</evidence>
<accession>A0A0M0GCT0</accession>
<keyword evidence="2" id="KW-1185">Reference proteome</keyword>
<evidence type="ECO:0000313" key="2">
    <source>
        <dbReference type="Proteomes" id="UP000037109"/>
    </source>
</evidence>
<evidence type="ECO:0000313" key="1">
    <source>
        <dbReference type="EMBL" id="KON87347.1"/>
    </source>
</evidence>
<reference evidence="2" key="1">
    <citation type="submission" date="2015-07" db="EMBL/GenBank/DDBJ databases">
        <title>Fjat-10036 dsm4.</title>
        <authorList>
            <person name="Liu B."/>
            <person name="Wang J."/>
            <person name="Zhu Y."/>
            <person name="Liu G."/>
            <person name="Chen Q."/>
            <person name="Chen Z."/>
            <person name="Lan J."/>
            <person name="Che J."/>
            <person name="Ge C."/>
            <person name="Shi H."/>
            <person name="Pan Z."/>
            <person name="Liu X."/>
        </authorList>
    </citation>
    <scope>NUCLEOTIDE SEQUENCE [LARGE SCALE GENOMIC DNA]</scope>
    <source>
        <strain evidence="2">DSM 4</strain>
    </source>
</reference>
<sequence>MKLDSMKLKGLFSRVYNSKMEETDSADIKAYITKVFGDGSANPDPSMLHQFNQLVVETADEIAKPMVTNLLSIFANVDSETRGNIKELKIPQKNKAKVVWSATGSGVDLVRVEGKKSIFAVPAHLSTGFYYEPLDLVKESETYFRKLVNDVANAKVRLYLDKINALTAQAIASGKIPAANVKTGSNITIQEYNKVASVLQRYGGRPVFVGDSLLIDYFAMQQATDSTFKNLLTDGIKDELLTALNPTRIARTTAVNLVNPFTDASNSKVELPVNKGYMFAGGVEQKPFSVIEYGGLRQQTEQDIEDERVKMKITQDVSINLVFGEAIGVIEEQAAVTL</sequence>
<gene>
    <name evidence="1" type="ORF">AF332_11260</name>
</gene>
<protein>
    <recommendedName>
        <fullName evidence="3">Phage capsid protein</fullName>
    </recommendedName>
</protein>
<proteinExistence type="predicted"/>
<comment type="caution">
    <text evidence="1">The sequence shown here is derived from an EMBL/GenBank/DDBJ whole genome shotgun (WGS) entry which is preliminary data.</text>
</comment>
<dbReference type="EMBL" id="LGUF01000007">
    <property type="protein sequence ID" value="KON87347.1"/>
    <property type="molecule type" value="Genomic_DNA"/>
</dbReference>
<dbReference type="OrthoDB" id="2912943at2"/>
<dbReference type="STRING" id="1459.AF332_11260"/>
<dbReference type="PATRIC" id="fig|1459.3.peg.2407"/>
<dbReference type="RefSeq" id="WP_053434691.1">
    <property type="nucleotide sequence ID" value="NZ_LGUF01000007.1"/>
</dbReference>